<evidence type="ECO:0000259" key="3">
    <source>
        <dbReference type="SMART" id="SM00860"/>
    </source>
</evidence>
<evidence type="ECO:0000313" key="5">
    <source>
        <dbReference type="Proteomes" id="UP000016088"/>
    </source>
</evidence>
<gene>
    <name evidence="4" type="ORF">SOCG_00218</name>
</gene>
<dbReference type="SUPFAM" id="SSF160631">
    <property type="entry name" value="SMI1/KNR4-like"/>
    <property type="match status" value="1"/>
</dbReference>
<proteinExistence type="inferred from homology"/>
<name>S9R237_SCHOY</name>
<dbReference type="GO" id="GO:0070880">
    <property type="term" value="P:fungal-type cell wall beta-glucan biosynthetic process"/>
    <property type="evidence" value="ECO:0007669"/>
    <property type="project" value="TreeGrafter"/>
</dbReference>
<dbReference type="GeneID" id="25029202"/>
<dbReference type="InterPro" id="IPR051873">
    <property type="entry name" value="KNR4/SMI1_regulator"/>
</dbReference>
<reference evidence="4 5" key="1">
    <citation type="journal article" date="2011" name="Science">
        <title>Comparative functional genomics of the fission yeasts.</title>
        <authorList>
            <person name="Rhind N."/>
            <person name="Chen Z."/>
            <person name="Yassour M."/>
            <person name="Thompson D.A."/>
            <person name="Haas B.J."/>
            <person name="Habib N."/>
            <person name="Wapinski I."/>
            <person name="Roy S."/>
            <person name="Lin M.F."/>
            <person name="Heiman D.I."/>
            <person name="Young S.K."/>
            <person name="Furuya K."/>
            <person name="Guo Y."/>
            <person name="Pidoux A."/>
            <person name="Chen H.M."/>
            <person name="Robbertse B."/>
            <person name="Goldberg J.M."/>
            <person name="Aoki K."/>
            <person name="Bayne E.H."/>
            <person name="Berlin A.M."/>
            <person name="Desjardins C.A."/>
            <person name="Dobbs E."/>
            <person name="Dukaj L."/>
            <person name="Fan L."/>
            <person name="FitzGerald M.G."/>
            <person name="French C."/>
            <person name="Gujja S."/>
            <person name="Hansen K."/>
            <person name="Keifenheim D."/>
            <person name="Levin J.Z."/>
            <person name="Mosher R.A."/>
            <person name="Mueller C.A."/>
            <person name="Pfiffner J."/>
            <person name="Priest M."/>
            <person name="Russ C."/>
            <person name="Smialowska A."/>
            <person name="Swoboda P."/>
            <person name="Sykes S.M."/>
            <person name="Vaughn M."/>
            <person name="Vengrova S."/>
            <person name="Yoder R."/>
            <person name="Zeng Q."/>
            <person name="Allshire R."/>
            <person name="Baulcombe D."/>
            <person name="Birren B.W."/>
            <person name="Brown W."/>
            <person name="Ekwall K."/>
            <person name="Kellis M."/>
            <person name="Leatherwood J."/>
            <person name="Levin H."/>
            <person name="Margalit H."/>
            <person name="Martienssen R."/>
            <person name="Nieduszynski C.A."/>
            <person name="Spatafora J.W."/>
            <person name="Friedman N."/>
            <person name="Dalgaard J.Z."/>
            <person name="Baumann P."/>
            <person name="Niki H."/>
            <person name="Regev A."/>
            <person name="Nusbaum C."/>
        </authorList>
    </citation>
    <scope>NUCLEOTIDE SEQUENCE [LARGE SCALE GENOMIC DNA]</scope>
    <source>
        <strain evidence="5">yFS286</strain>
    </source>
</reference>
<dbReference type="PIRSF" id="PIRSF017023">
    <property type="entry name" value="KNR4"/>
    <property type="match status" value="1"/>
</dbReference>
<feature type="compositionally biased region" description="Polar residues" evidence="2">
    <location>
        <begin position="351"/>
        <end position="371"/>
    </location>
</feature>
<dbReference type="GO" id="GO:0097708">
    <property type="term" value="C:intracellular vesicle"/>
    <property type="evidence" value="ECO:0007669"/>
    <property type="project" value="EnsemblFungi"/>
</dbReference>
<dbReference type="GO" id="GO:0032153">
    <property type="term" value="C:cell division site"/>
    <property type="evidence" value="ECO:0007669"/>
    <property type="project" value="EnsemblFungi"/>
</dbReference>
<dbReference type="PANTHER" id="PTHR47432">
    <property type="entry name" value="CELL WALL ASSEMBLY REGULATOR SMI1"/>
    <property type="match status" value="1"/>
</dbReference>
<dbReference type="eggNOG" id="ENOG502QTAZ">
    <property type="taxonomic scope" value="Eukaryota"/>
</dbReference>
<protein>
    <submittedName>
        <fullName evidence="4">Cell wall biosynthesis/cell cycle regulator</fullName>
    </submittedName>
</protein>
<keyword evidence="5" id="KW-1185">Reference proteome</keyword>
<evidence type="ECO:0000256" key="1">
    <source>
        <dbReference type="ARBA" id="ARBA00005303"/>
    </source>
</evidence>
<dbReference type="HOGENOM" id="CLU_024700_0_0_1"/>
<dbReference type="EMBL" id="KE503207">
    <property type="protein sequence ID" value="EPX72455.1"/>
    <property type="molecule type" value="Genomic_DNA"/>
</dbReference>
<dbReference type="InterPro" id="IPR037883">
    <property type="entry name" value="Knr4/Smi1-like_sf"/>
</dbReference>
<accession>S9R237</accession>
<sequence>MSKNAFSSVADSVTSFFQSLTTSNRHADPAFNPNRRDKNSRLPTPLQSIATSGYTGVNASQTGLLSDSRSTSTHNLSNANSQAPTKVPYVPGSRSNELANNAMEIQMQEINPNGTANLPAPVSESWRRIDRWAEENYYELYCQLCPGGTAADVDSLEYELECTLPRDVRESMYIHDGQDRGGQLTGILFGVTLLDIEEIEEESELWRRVAQSYAEATIAGKIDQAVASRQSSFPPGAVQCVYAHPGWIPLAKDFVGNNIAVDLAPGPAGHWGQVILFGRDQDTKYVIARSWADFLAIVAYDMENGKWVVDEDDNSLRLIYGPPREQWSYLDILKYRARKAEKRKLRKQDSKNNSVTPKDQGSSNDQDLSSSTAVLESGLEDVPLYGHSKDDDHLLKKEAEEEDLGLMDAPKNSKASKPASDDKEISKEPAFEDAKEESSPKINENDKNKSPSEAKQSGSDESQKDSASTEEEQEVSNEQKED</sequence>
<evidence type="ECO:0000256" key="2">
    <source>
        <dbReference type="SAM" id="MobiDB-lite"/>
    </source>
</evidence>
<dbReference type="VEuPathDB" id="FungiDB:SOCG_00218"/>
<dbReference type="InterPro" id="IPR018958">
    <property type="entry name" value="Knr4/Smi1-like_dom"/>
</dbReference>
<dbReference type="GO" id="GO:0030674">
    <property type="term" value="F:protein-macromolecule adaptor activity"/>
    <property type="evidence" value="ECO:0007669"/>
    <property type="project" value="EnsemblFungi"/>
</dbReference>
<dbReference type="Proteomes" id="UP000016088">
    <property type="component" value="Unassembled WGS sequence"/>
</dbReference>
<dbReference type="RefSeq" id="XP_013018092.1">
    <property type="nucleotide sequence ID" value="XM_013162638.1"/>
</dbReference>
<dbReference type="GO" id="GO:0043332">
    <property type="term" value="C:mating projection tip"/>
    <property type="evidence" value="ECO:0007669"/>
    <property type="project" value="TreeGrafter"/>
</dbReference>
<dbReference type="OMA" id="WAEENYY"/>
<feature type="domain" description="Knr4/Smi1-like" evidence="3">
    <location>
        <begin position="147"/>
        <end position="297"/>
    </location>
</feature>
<dbReference type="AlphaFoldDB" id="S9R237"/>
<feature type="region of interest" description="Disordered" evidence="2">
    <location>
        <begin position="402"/>
        <end position="482"/>
    </location>
</feature>
<feature type="compositionally biased region" description="Basic and acidic residues" evidence="2">
    <location>
        <begin position="419"/>
        <end position="452"/>
    </location>
</feature>
<feature type="region of interest" description="Disordered" evidence="2">
    <location>
        <begin position="343"/>
        <end position="371"/>
    </location>
</feature>
<dbReference type="PANTHER" id="PTHR47432:SF1">
    <property type="entry name" value="CELL WALL ASSEMBLY REGULATOR SMI1"/>
    <property type="match status" value="1"/>
</dbReference>
<feature type="compositionally biased region" description="Polar residues" evidence="2">
    <location>
        <begin position="41"/>
        <end position="84"/>
    </location>
</feature>
<comment type="similarity">
    <text evidence="1">Belongs to the KNR4/SMI1 family.</text>
</comment>
<dbReference type="Pfam" id="PF09346">
    <property type="entry name" value="SMI1_KNR4"/>
    <property type="match status" value="1"/>
</dbReference>
<dbReference type="Gene3D" id="3.40.1580.10">
    <property type="entry name" value="SMI1/KNR4-like"/>
    <property type="match status" value="1"/>
</dbReference>
<feature type="region of interest" description="Disordered" evidence="2">
    <location>
        <begin position="24"/>
        <end position="90"/>
    </location>
</feature>
<dbReference type="InterPro" id="IPR009203">
    <property type="entry name" value="Knr4/Smi1"/>
</dbReference>
<dbReference type="OrthoDB" id="2305498at2759"/>
<dbReference type="SMART" id="SM00860">
    <property type="entry name" value="SMI1_KNR4"/>
    <property type="match status" value="1"/>
</dbReference>
<evidence type="ECO:0000313" key="4">
    <source>
        <dbReference type="EMBL" id="EPX72455.1"/>
    </source>
</evidence>
<organism evidence="4 5">
    <name type="scientific">Schizosaccharomyces octosporus (strain yFS286)</name>
    <name type="common">Fission yeast</name>
    <name type="synonym">Octosporomyces octosporus</name>
    <dbReference type="NCBI Taxonomy" id="483514"/>
    <lineage>
        <taxon>Eukaryota</taxon>
        <taxon>Fungi</taxon>
        <taxon>Dikarya</taxon>
        <taxon>Ascomycota</taxon>
        <taxon>Taphrinomycotina</taxon>
        <taxon>Schizosaccharomycetes</taxon>
        <taxon>Schizosaccharomycetales</taxon>
        <taxon>Schizosaccharomycetaceae</taxon>
        <taxon>Schizosaccharomyces</taxon>
    </lineage>
</organism>